<evidence type="ECO:0000313" key="2">
    <source>
        <dbReference type="EMBL" id="KAG6662292.1"/>
    </source>
</evidence>
<name>A0A8T1R878_CARIL</name>
<evidence type="ECO:0000313" key="4">
    <source>
        <dbReference type="Proteomes" id="UP000811609"/>
    </source>
</evidence>
<gene>
    <name evidence="2" type="ORF">CIPAW_03G232800</name>
    <name evidence="3" type="ORF">I3842_03G221100</name>
</gene>
<feature type="region of interest" description="Disordered" evidence="1">
    <location>
        <begin position="60"/>
        <end position="86"/>
    </location>
</feature>
<dbReference type="AlphaFoldDB" id="A0A8T1R878"/>
<protein>
    <recommendedName>
        <fullName evidence="5">Serine-rich protein</fullName>
    </recommendedName>
</protein>
<feature type="compositionally biased region" description="Polar residues" evidence="1">
    <location>
        <begin position="1"/>
        <end position="17"/>
    </location>
</feature>
<sequence length="86" mass="8665">MASQGSLSTNVSKTPKSGRSGGEGAVDVASTSSPKGGQCLCSPTTHQGSFRCRFHRSSAKMMKRSISMPADTSAAAALSPNSVGST</sequence>
<proteinExistence type="predicted"/>
<dbReference type="PANTHER" id="PTHR33132:SF142">
    <property type="entry name" value="SERINE-RICH PROTEIN-LIKE PROTEIN"/>
    <property type="match status" value="1"/>
</dbReference>
<dbReference type="OrthoDB" id="1932391at2759"/>
<reference evidence="3" key="2">
    <citation type="submission" date="2021-01" db="EMBL/GenBank/DDBJ databases">
        <authorList>
            <person name="Lovell J.T."/>
            <person name="Bentley N."/>
            <person name="Bhattarai G."/>
            <person name="Jenkins J.W."/>
            <person name="Sreedasyam A."/>
            <person name="Alarcon Y."/>
            <person name="Bock C."/>
            <person name="Boston L."/>
            <person name="Carlson J."/>
            <person name="Cervantes K."/>
            <person name="Clermont K."/>
            <person name="Krom N."/>
            <person name="Kubenka K."/>
            <person name="Mamidi S."/>
            <person name="Mattison C."/>
            <person name="Monteros M."/>
            <person name="Pisani C."/>
            <person name="Plott C."/>
            <person name="Rajasekar S."/>
            <person name="Rhein H.S."/>
            <person name="Rohla C."/>
            <person name="Song M."/>
            <person name="Hilaire R.S."/>
            <person name="Shu S."/>
            <person name="Wells L."/>
            <person name="Wang X."/>
            <person name="Webber J."/>
            <person name="Heerema R.J."/>
            <person name="Klein P."/>
            <person name="Conner P."/>
            <person name="Grauke L."/>
            <person name="Grimwood J."/>
            <person name="Schmutz J."/>
            <person name="Randall J.J."/>
        </authorList>
    </citation>
    <scope>NUCLEOTIDE SEQUENCE</scope>
    <source>
        <tissue evidence="3">Leaf</tissue>
    </source>
</reference>
<evidence type="ECO:0000313" key="3">
    <source>
        <dbReference type="EMBL" id="KAG6723698.1"/>
    </source>
</evidence>
<dbReference type="PANTHER" id="PTHR33132">
    <property type="entry name" value="OSJNBB0118P14.9 PROTEIN"/>
    <property type="match status" value="1"/>
</dbReference>
<dbReference type="EMBL" id="CM031811">
    <property type="protein sequence ID" value="KAG6662292.1"/>
    <property type="molecule type" value="Genomic_DNA"/>
</dbReference>
<dbReference type="EMBL" id="CM031827">
    <property type="protein sequence ID" value="KAG6723698.1"/>
    <property type="molecule type" value="Genomic_DNA"/>
</dbReference>
<accession>A0A8T1R878</accession>
<dbReference type="Proteomes" id="UP000811246">
    <property type="component" value="Chromosome 3"/>
</dbReference>
<keyword evidence="4" id="KW-1185">Reference proteome</keyword>
<evidence type="ECO:0000256" key="1">
    <source>
        <dbReference type="SAM" id="MobiDB-lite"/>
    </source>
</evidence>
<feature type="compositionally biased region" description="Polar residues" evidence="1">
    <location>
        <begin position="29"/>
        <end position="48"/>
    </location>
</feature>
<reference evidence="2" key="1">
    <citation type="submission" date="2020-12" db="EMBL/GenBank/DDBJ databases">
        <title>WGS assembly of Carya illinoinensis cv. Pawnee.</title>
        <authorList>
            <person name="Platts A."/>
            <person name="Shu S."/>
            <person name="Wright S."/>
            <person name="Barry K."/>
            <person name="Edger P."/>
            <person name="Pires J.C."/>
            <person name="Schmutz J."/>
        </authorList>
    </citation>
    <scope>NUCLEOTIDE SEQUENCE</scope>
    <source>
        <tissue evidence="2">Leaf</tissue>
    </source>
</reference>
<organism evidence="2 4">
    <name type="scientific">Carya illinoinensis</name>
    <name type="common">Pecan</name>
    <dbReference type="NCBI Taxonomy" id="32201"/>
    <lineage>
        <taxon>Eukaryota</taxon>
        <taxon>Viridiplantae</taxon>
        <taxon>Streptophyta</taxon>
        <taxon>Embryophyta</taxon>
        <taxon>Tracheophyta</taxon>
        <taxon>Spermatophyta</taxon>
        <taxon>Magnoliopsida</taxon>
        <taxon>eudicotyledons</taxon>
        <taxon>Gunneridae</taxon>
        <taxon>Pentapetalae</taxon>
        <taxon>rosids</taxon>
        <taxon>fabids</taxon>
        <taxon>Fagales</taxon>
        <taxon>Juglandaceae</taxon>
        <taxon>Carya</taxon>
    </lineage>
</organism>
<dbReference type="Proteomes" id="UP000811609">
    <property type="component" value="Chromosome 3"/>
</dbReference>
<comment type="caution">
    <text evidence="2">The sequence shown here is derived from an EMBL/GenBank/DDBJ whole genome shotgun (WGS) entry which is preliminary data.</text>
</comment>
<evidence type="ECO:0008006" key="5">
    <source>
        <dbReference type="Google" id="ProtNLM"/>
    </source>
</evidence>
<feature type="region of interest" description="Disordered" evidence="1">
    <location>
        <begin position="1"/>
        <end position="48"/>
    </location>
</feature>